<evidence type="ECO:0000256" key="1">
    <source>
        <dbReference type="ARBA" id="ARBA00023002"/>
    </source>
</evidence>
<dbReference type="NCBIfam" id="TIGR03620">
    <property type="entry name" value="F420_MSMEG_4141"/>
    <property type="match status" value="1"/>
</dbReference>
<dbReference type="InParanoid" id="E3J6U0"/>
<evidence type="ECO:0000259" key="2">
    <source>
        <dbReference type="Pfam" id="PF00296"/>
    </source>
</evidence>
<keyword evidence="4" id="KW-1185">Reference proteome</keyword>
<dbReference type="KEGG" id="fri:FraEuI1c_4010"/>
<feature type="domain" description="Luciferase-like" evidence="2">
    <location>
        <begin position="24"/>
        <end position="266"/>
    </location>
</feature>
<organism evidence="3 4">
    <name type="scientific">Pseudofrankia inefficax (strain DSM 45817 / CECT 9037 / DDB 130130 / EuI1c)</name>
    <name type="common">Frankia inefficax</name>
    <dbReference type="NCBI Taxonomy" id="298654"/>
    <lineage>
        <taxon>Bacteria</taxon>
        <taxon>Bacillati</taxon>
        <taxon>Actinomycetota</taxon>
        <taxon>Actinomycetes</taxon>
        <taxon>Frankiales</taxon>
        <taxon>Frankiaceae</taxon>
        <taxon>Pseudofrankia</taxon>
    </lineage>
</organism>
<dbReference type="RefSeq" id="WP_013425132.1">
    <property type="nucleotide sequence ID" value="NC_014666.1"/>
</dbReference>
<protein>
    <submittedName>
        <fullName evidence="3">Putative F420-dependent oxidoreductase</fullName>
    </submittedName>
</protein>
<dbReference type="EMBL" id="CP002299">
    <property type="protein sequence ID" value="ADP82014.1"/>
    <property type="molecule type" value="Genomic_DNA"/>
</dbReference>
<dbReference type="AlphaFoldDB" id="E3J6U0"/>
<dbReference type="InterPro" id="IPR050564">
    <property type="entry name" value="F420-G6PD/mer"/>
</dbReference>
<evidence type="ECO:0000313" key="3">
    <source>
        <dbReference type="EMBL" id="ADP82014.1"/>
    </source>
</evidence>
<keyword evidence="1" id="KW-0560">Oxidoreductase</keyword>
<dbReference type="InterPro" id="IPR019922">
    <property type="entry name" value="Lucif-like_OxRdatse_MSMEG_4141"/>
</dbReference>
<dbReference type="OrthoDB" id="4760590at2"/>
<dbReference type="eggNOG" id="COG2141">
    <property type="taxonomic scope" value="Bacteria"/>
</dbReference>
<dbReference type="Proteomes" id="UP000002484">
    <property type="component" value="Chromosome"/>
</dbReference>
<gene>
    <name evidence="3" type="ordered locus">FraEuI1c_4010</name>
</gene>
<accession>E3J6U0</accession>
<dbReference type="GO" id="GO:0016705">
    <property type="term" value="F:oxidoreductase activity, acting on paired donors, with incorporation or reduction of molecular oxygen"/>
    <property type="evidence" value="ECO:0007669"/>
    <property type="project" value="InterPro"/>
</dbReference>
<dbReference type="Gene3D" id="3.20.20.30">
    <property type="entry name" value="Luciferase-like domain"/>
    <property type="match status" value="1"/>
</dbReference>
<dbReference type="HOGENOM" id="CLU_079072_0_0_11"/>
<name>E3J6U0_PSEI1</name>
<dbReference type="InterPro" id="IPR011251">
    <property type="entry name" value="Luciferase-like_dom"/>
</dbReference>
<dbReference type="SUPFAM" id="SSF51679">
    <property type="entry name" value="Bacterial luciferase-like"/>
    <property type="match status" value="1"/>
</dbReference>
<evidence type="ECO:0000313" key="4">
    <source>
        <dbReference type="Proteomes" id="UP000002484"/>
    </source>
</evidence>
<dbReference type="PANTHER" id="PTHR43244:SF1">
    <property type="entry name" value="5,10-METHYLENETETRAHYDROMETHANOPTERIN REDUCTASE"/>
    <property type="match status" value="1"/>
</dbReference>
<dbReference type="Pfam" id="PF00296">
    <property type="entry name" value="Bac_luciferase"/>
    <property type="match status" value="1"/>
</dbReference>
<dbReference type="InterPro" id="IPR036661">
    <property type="entry name" value="Luciferase-like_sf"/>
</dbReference>
<sequence>MTLDLGRIGIWSSSYGWTDGAGALVDGAREAVAELDSLGFGALWLGSADPGLGLAERLLAATGRIVVATGIVNVWTVEAEELAARYHRLDDAHPGRFVLGLGASHAPVVQALGRTYSRPLGFLTDYLDALDAAPRPVPADRRVLAALRPKALRLAGRRSAGAHPYLTTPDHTRSAREILGAGPLLAPEQKVVLTADPTEARALARATVAYYLRLPNYVNNLLALGFTESDVSADGSDRLVDAVVARGRADQVARRVQEHLDAGADHVVVQVLVPGASAATRTGRPTRDEWRELAGALL</sequence>
<proteinExistence type="predicted"/>
<dbReference type="STRING" id="298654.FraEuI1c_4010"/>
<dbReference type="PANTHER" id="PTHR43244">
    <property type="match status" value="1"/>
</dbReference>
<reference evidence="3 4" key="1">
    <citation type="submission" date="2010-10" db="EMBL/GenBank/DDBJ databases">
        <title>Complete sequence of Frankia sp. EuI1c.</title>
        <authorList>
            <consortium name="US DOE Joint Genome Institute"/>
            <person name="Lucas S."/>
            <person name="Copeland A."/>
            <person name="Lapidus A."/>
            <person name="Cheng J.-F."/>
            <person name="Bruce D."/>
            <person name="Goodwin L."/>
            <person name="Pitluck S."/>
            <person name="Chertkov O."/>
            <person name="Detter J.C."/>
            <person name="Han C."/>
            <person name="Tapia R."/>
            <person name="Land M."/>
            <person name="Hauser L."/>
            <person name="Jeffries C."/>
            <person name="Kyrpides N."/>
            <person name="Ivanova N."/>
            <person name="Mikhailova N."/>
            <person name="Beauchemin N."/>
            <person name="Sen A."/>
            <person name="Sur S.A."/>
            <person name="Gtari M."/>
            <person name="Wall L."/>
            <person name="Tisa L."/>
            <person name="Woyke T."/>
        </authorList>
    </citation>
    <scope>NUCLEOTIDE SEQUENCE [LARGE SCALE GENOMIC DNA]</scope>
    <source>
        <strain evidence="4">DSM 45817 / CECT 9037 / EuI1c</strain>
    </source>
</reference>